<evidence type="ECO:0000313" key="2">
    <source>
        <dbReference type="Proteomes" id="UP001396334"/>
    </source>
</evidence>
<accession>A0ABR2T151</accession>
<dbReference type="EMBL" id="JBBPBN010000010">
    <property type="protein sequence ID" value="KAK9031215.1"/>
    <property type="molecule type" value="Genomic_DNA"/>
</dbReference>
<evidence type="ECO:0000313" key="1">
    <source>
        <dbReference type="EMBL" id="KAK9031215.1"/>
    </source>
</evidence>
<proteinExistence type="predicted"/>
<name>A0ABR2T151_9ROSI</name>
<sequence>MQEAIPYKSYSKSVSVSGSRLPLRNLLSVGGGLVADGGAGNDMNKLVLMKSGLE</sequence>
<organism evidence="1 2">
    <name type="scientific">Hibiscus sabdariffa</name>
    <name type="common">roselle</name>
    <dbReference type="NCBI Taxonomy" id="183260"/>
    <lineage>
        <taxon>Eukaryota</taxon>
        <taxon>Viridiplantae</taxon>
        <taxon>Streptophyta</taxon>
        <taxon>Embryophyta</taxon>
        <taxon>Tracheophyta</taxon>
        <taxon>Spermatophyta</taxon>
        <taxon>Magnoliopsida</taxon>
        <taxon>eudicotyledons</taxon>
        <taxon>Gunneridae</taxon>
        <taxon>Pentapetalae</taxon>
        <taxon>rosids</taxon>
        <taxon>malvids</taxon>
        <taxon>Malvales</taxon>
        <taxon>Malvaceae</taxon>
        <taxon>Malvoideae</taxon>
        <taxon>Hibiscus</taxon>
    </lineage>
</organism>
<gene>
    <name evidence="1" type="ORF">V6N11_032602</name>
</gene>
<keyword evidence="2" id="KW-1185">Reference proteome</keyword>
<reference evidence="1 2" key="1">
    <citation type="journal article" date="2024" name="G3 (Bethesda)">
        <title>Genome assembly of Hibiscus sabdariffa L. provides insights into metabolisms of medicinal natural products.</title>
        <authorList>
            <person name="Kim T."/>
        </authorList>
    </citation>
    <scope>NUCLEOTIDE SEQUENCE [LARGE SCALE GENOMIC DNA]</scope>
    <source>
        <strain evidence="1">TK-2024</strain>
        <tissue evidence="1">Old leaves</tissue>
    </source>
</reference>
<protein>
    <submittedName>
        <fullName evidence="1">Uncharacterized protein</fullName>
    </submittedName>
</protein>
<comment type="caution">
    <text evidence="1">The sequence shown here is derived from an EMBL/GenBank/DDBJ whole genome shotgun (WGS) entry which is preliminary data.</text>
</comment>
<dbReference type="Proteomes" id="UP001396334">
    <property type="component" value="Unassembled WGS sequence"/>
</dbReference>